<accession>A0AA47MD54</accession>
<gene>
    <name evidence="2" type="ORF">N1851_025731</name>
</gene>
<proteinExistence type="predicted"/>
<name>A0AA47MD54_MERPO</name>
<organism evidence="2 3">
    <name type="scientific">Merluccius polli</name>
    <name type="common">Benguela hake</name>
    <name type="synonym">Merluccius cadenati</name>
    <dbReference type="NCBI Taxonomy" id="89951"/>
    <lineage>
        <taxon>Eukaryota</taxon>
        <taxon>Metazoa</taxon>
        <taxon>Chordata</taxon>
        <taxon>Craniata</taxon>
        <taxon>Vertebrata</taxon>
        <taxon>Euteleostomi</taxon>
        <taxon>Actinopterygii</taxon>
        <taxon>Neopterygii</taxon>
        <taxon>Teleostei</taxon>
        <taxon>Neoteleostei</taxon>
        <taxon>Acanthomorphata</taxon>
        <taxon>Zeiogadaria</taxon>
        <taxon>Gadariae</taxon>
        <taxon>Gadiformes</taxon>
        <taxon>Gadoidei</taxon>
        <taxon>Merlucciidae</taxon>
        <taxon>Merluccius</taxon>
    </lineage>
</organism>
<dbReference type="InterPro" id="IPR008042">
    <property type="entry name" value="Retrotrans_Pao"/>
</dbReference>
<feature type="chain" id="PRO_5041358269" evidence="1">
    <location>
        <begin position="25"/>
        <end position="997"/>
    </location>
</feature>
<reference evidence="2" key="1">
    <citation type="journal article" date="2023" name="Front. Mar. Sci.">
        <title>A new Merluccius polli reference genome to investigate the effects of global change in West African waters.</title>
        <authorList>
            <person name="Mateo J.L."/>
            <person name="Blanco-Fernandez C."/>
            <person name="Garcia-Vazquez E."/>
            <person name="Machado-Schiaffino G."/>
        </authorList>
    </citation>
    <scope>NUCLEOTIDE SEQUENCE</scope>
    <source>
        <strain evidence="2">C29</strain>
        <tissue evidence="2">Fin</tissue>
    </source>
</reference>
<keyword evidence="3" id="KW-1185">Reference proteome</keyword>
<keyword evidence="1" id="KW-0732">Signal</keyword>
<dbReference type="Pfam" id="PF05380">
    <property type="entry name" value="Peptidase_A17"/>
    <property type="match status" value="1"/>
</dbReference>
<evidence type="ECO:0000313" key="3">
    <source>
        <dbReference type="Proteomes" id="UP001174136"/>
    </source>
</evidence>
<feature type="signal peptide" evidence="1">
    <location>
        <begin position="1"/>
        <end position="24"/>
    </location>
</feature>
<dbReference type="InterPro" id="IPR043502">
    <property type="entry name" value="DNA/RNA_pol_sf"/>
</dbReference>
<protein>
    <submittedName>
        <fullName evidence="2">Uncharacterized protein</fullName>
    </submittedName>
</protein>
<dbReference type="Proteomes" id="UP001174136">
    <property type="component" value="Unassembled WGS sequence"/>
</dbReference>
<dbReference type="Gene3D" id="3.10.10.10">
    <property type="entry name" value="HIV Type 1 Reverse Transcriptase, subunit A, domain 1"/>
    <property type="match status" value="1"/>
</dbReference>
<comment type="caution">
    <text evidence="2">The sequence shown here is derived from an EMBL/GenBank/DDBJ whole genome shotgun (WGS) entry which is preliminary data.</text>
</comment>
<dbReference type="PANTHER" id="PTHR47331">
    <property type="entry name" value="PHD-TYPE DOMAIN-CONTAINING PROTEIN"/>
    <property type="match status" value="1"/>
</dbReference>
<evidence type="ECO:0000313" key="2">
    <source>
        <dbReference type="EMBL" id="KAK0138068.1"/>
    </source>
</evidence>
<sequence>MPHPHTIAPMSHFNAVLLVHGAWCQGFDNQATVRSSKDRQNTAKGDGRHGKAVTVLHGAGQASESTPQSHRESVTKKTAKPKAYCAYCESTEHYLSQCSDVAKLSKDQLKEWIQAAQCTLKKPCNICQGKHLLALHEINVRADRPNKDPTVKEESCLTSSTADTLCLDRPGTGHRVMLKVVPVLLHYGEKSLDTFAILDDGSERTMLLPVAAKSLGIRGTAAPRSGAFTASRLSLAQHTYPIDRLQRKFKHLRGLPLPAFNEVKPTLLIDSDQPHLITPVEPVRLGPPGLGGHFKALCSSWGGHLSLHNACSPLTDELFKHVERLWKVDTLPHQREKEVTRSKQDKQAIVLLEANTIRTDVDGVLRYATPLLRHTGMPQLHAPKESVMPLLRSTERRLLRNPEQADAYKSEMQKLIEAGVYLGQTLNQYLLPGPAIGASLLGVLVRFREQPVAVSGDIKGMFHQVRLLPDDGPLLRFLWRDLKANEPPRVFEWQVLPFGTTCSPCCATYALHRHVIDYSKPNDNLRFSSVSTTGEAKLLVDRLRDLLASAGFQLCQWACNDPSVLSHLPQDARSESLDLWLAQDKSNPLESTLGLSWNWQRDSLGYKHRPVVYETPTLRNIYKVVATQYDTLGYLLSFSTRAKLIIRKLWDKQRGWDDSNLPSDLLQAWSSWEAKLKHLPCVAFPRAYVPVDVNQEGVTRELHIFADASEQAYGAVAYMRTEDADCHIHLSFILARSRVAPKRMHSIPRLELCAALVAAQLACVLERELTLLLLSYLTLKVACTVLWSDSTTVLTWLHSQSCRYKVFVGARVAEIQELTESCVWRYVDTANNPVDDLTRGKALESLVEPSRWSHGPPFLLQSADTEPPEDNIELRKAAFCGVAATSPETTSAEFQTWQALIDATAQEIQPLSSTPSAAEYQQAEVTALQRAQEQSFPADYSLLTAGKPVLARSSLLTLAPEMDKATGLIRVGGGDSDDLRVKGMFHRTLLSSIPPIQ</sequence>
<dbReference type="Gene3D" id="3.30.70.270">
    <property type="match status" value="1"/>
</dbReference>
<dbReference type="InterPro" id="IPR043128">
    <property type="entry name" value="Rev_trsase/Diguanyl_cyclase"/>
</dbReference>
<dbReference type="SUPFAM" id="SSF56672">
    <property type="entry name" value="DNA/RNA polymerases"/>
    <property type="match status" value="1"/>
</dbReference>
<dbReference type="EMBL" id="JAOPHQ010004836">
    <property type="protein sequence ID" value="KAK0138068.1"/>
    <property type="molecule type" value="Genomic_DNA"/>
</dbReference>
<evidence type="ECO:0000256" key="1">
    <source>
        <dbReference type="SAM" id="SignalP"/>
    </source>
</evidence>
<dbReference type="AlphaFoldDB" id="A0AA47MD54"/>
<dbReference type="PANTHER" id="PTHR47331:SF5">
    <property type="entry name" value="RIBONUCLEASE H"/>
    <property type="match status" value="1"/>
</dbReference>